<name>A0ABQ5BRP2_9ASTR</name>
<protein>
    <recommendedName>
        <fullName evidence="4">F-box domain, leucine-rich repeat domain, L domain-like protein</fullName>
    </recommendedName>
</protein>
<comment type="caution">
    <text evidence="2">The sequence shown here is derived from an EMBL/GenBank/DDBJ whole genome shotgun (WGS) entry which is preliminary data.</text>
</comment>
<evidence type="ECO:0000313" key="3">
    <source>
        <dbReference type="Proteomes" id="UP001151760"/>
    </source>
</evidence>
<feature type="compositionally biased region" description="Gly residues" evidence="1">
    <location>
        <begin position="172"/>
        <end position="183"/>
    </location>
</feature>
<reference evidence="2" key="1">
    <citation type="journal article" date="2022" name="Int. J. Mol. Sci.">
        <title>Draft Genome of Tanacetum Coccineum: Genomic Comparison of Closely Related Tanacetum-Family Plants.</title>
        <authorList>
            <person name="Yamashiro T."/>
            <person name="Shiraishi A."/>
            <person name="Nakayama K."/>
            <person name="Satake H."/>
        </authorList>
    </citation>
    <scope>NUCLEOTIDE SEQUENCE</scope>
</reference>
<organism evidence="2 3">
    <name type="scientific">Tanacetum coccineum</name>
    <dbReference type="NCBI Taxonomy" id="301880"/>
    <lineage>
        <taxon>Eukaryota</taxon>
        <taxon>Viridiplantae</taxon>
        <taxon>Streptophyta</taxon>
        <taxon>Embryophyta</taxon>
        <taxon>Tracheophyta</taxon>
        <taxon>Spermatophyta</taxon>
        <taxon>Magnoliopsida</taxon>
        <taxon>eudicotyledons</taxon>
        <taxon>Gunneridae</taxon>
        <taxon>Pentapetalae</taxon>
        <taxon>asterids</taxon>
        <taxon>campanulids</taxon>
        <taxon>Asterales</taxon>
        <taxon>Asteraceae</taxon>
        <taxon>Asteroideae</taxon>
        <taxon>Anthemideae</taxon>
        <taxon>Anthemidinae</taxon>
        <taxon>Tanacetum</taxon>
    </lineage>
</organism>
<accession>A0ABQ5BRP2</accession>
<evidence type="ECO:0000256" key="1">
    <source>
        <dbReference type="SAM" id="MobiDB-lite"/>
    </source>
</evidence>
<dbReference type="Proteomes" id="UP001151760">
    <property type="component" value="Unassembled WGS sequence"/>
</dbReference>
<dbReference type="EMBL" id="BQNB010013513">
    <property type="protein sequence ID" value="GJT16909.1"/>
    <property type="molecule type" value="Genomic_DNA"/>
</dbReference>
<feature type="compositionally biased region" description="Acidic residues" evidence="1">
    <location>
        <begin position="184"/>
        <end position="203"/>
    </location>
</feature>
<reference evidence="2" key="2">
    <citation type="submission" date="2022-01" db="EMBL/GenBank/DDBJ databases">
        <authorList>
            <person name="Yamashiro T."/>
            <person name="Shiraishi A."/>
            <person name="Satake H."/>
            <person name="Nakayama K."/>
        </authorList>
    </citation>
    <scope>NUCLEOTIDE SEQUENCE</scope>
</reference>
<evidence type="ECO:0000313" key="2">
    <source>
        <dbReference type="EMBL" id="GJT16909.1"/>
    </source>
</evidence>
<keyword evidence="3" id="KW-1185">Reference proteome</keyword>
<feature type="region of interest" description="Disordered" evidence="1">
    <location>
        <begin position="148"/>
        <end position="203"/>
    </location>
</feature>
<proteinExistence type="predicted"/>
<gene>
    <name evidence="2" type="ORF">Tco_0875615</name>
</gene>
<sequence>MESQFDLRPHMESPEWTEINVGIQQHMQKVYNTNQTSFKDHHWVIDPTTWTYNVEKIKRARLEDITAKEWDKYIQFWNDPRNIVRAAQNRQNRAKSTRQALKSTRRSLTPSSWHTLLTGNSFRMRTDEEMRRLEATGTYTDDEINRLARRGKQRGHIPGVGRVLPTRATTGPTGGASGSGGCGDGEESADDQEDEDEDGDGDS</sequence>
<evidence type="ECO:0008006" key="4">
    <source>
        <dbReference type="Google" id="ProtNLM"/>
    </source>
</evidence>